<evidence type="ECO:0000313" key="1">
    <source>
        <dbReference type="EMBL" id="KAB1068630.1"/>
    </source>
</evidence>
<dbReference type="Proteomes" id="UP000441333">
    <property type="component" value="Unassembled WGS sequence"/>
</dbReference>
<gene>
    <name evidence="1" type="ORF">F6U93_05795</name>
</gene>
<evidence type="ECO:0008006" key="3">
    <source>
        <dbReference type="Google" id="ProtNLM"/>
    </source>
</evidence>
<protein>
    <recommendedName>
        <fullName evidence="3">DUF4905 domain-containing protein</fullName>
    </recommendedName>
</protein>
<comment type="caution">
    <text evidence="1">The sequence shown here is derived from an EMBL/GenBank/DDBJ whole genome shotgun (WGS) entry which is preliminary data.</text>
</comment>
<name>A0A6N6MIK7_9FLAO</name>
<organism evidence="1 2">
    <name type="scientific">Pseudotamlana haliotis</name>
    <dbReference type="NCBI Taxonomy" id="2614804"/>
    <lineage>
        <taxon>Bacteria</taxon>
        <taxon>Pseudomonadati</taxon>
        <taxon>Bacteroidota</taxon>
        <taxon>Flavobacteriia</taxon>
        <taxon>Flavobacteriales</taxon>
        <taxon>Flavobacteriaceae</taxon>
        <taxon>Pseudotamlana</taxon>
    </lineage>
</organism>
<proteinExistence type="predicted"/>
<keyword evidence="2" id="KW-1185">Reference proteome</keyword>
<accession>A0A6N6MIK7</accession>
<reference evidence="1 2" key="1">
    <citation type="submission" date="2019-09" db="EMBL/GenBank/DDBJ databases">
        <authorList>
            <person name="Cao W.R."/>
        </authorList>
    </citation>
    <scope>NUCLEOTIDE SEQUENCE [LARGE SCALE GENOMIC DNA]</scope>
    <source>
        <strain evidence="1 2">B1N29</strain>
    </source>
</reference>
<dbReference type="EMBL" id="WAAT01000032">
    <property type="protein sequence ID" value="KAB1068630.1"/>
    <property type="molecule type" value="Genomic_DNA"/>
</dbReference>
<evidence type="ECO:0000313" key="2">
    <source>
        <dbReference type="Proteomes" id="UP000441333"/>
    </source>
</evidence>
<dbReference type="AlphaFoldDB" id="A0A6N6MIK7"/>
<sequence length="351" mass="40888">MYKIIERKSNVSGLKCFKGNVFINQNNILYNNNVELIKDVEGYSFWFLYDSIYFHNNDGIEFLKVGNRIKEIETPLFPKSLTNNQVFCCINFRRENRKWMWNLGMFDLESCSEARELPFENYTIELVVAGVGIGYFDKNKISALDIKESQIKWELMLNQFEEVELQRVLGIYQDQLLVACSNHLLLSIDVNTGGILHQWRELKGFEVGSFYKDVLPDPTNFVLDKSASKLIGVFDTFYFEINLDSKEISYHQLKDELSKYGVSDFRPFNNNSFTPEHLFLTAHTYLEEVPNVDLSSVLSLNRKTKKVDWIHIFKDVGLGTNVPKITNTHLYQLDTEQTLHIFKKETTSTDV</sequence>
<dbReference type="RefSeq" id="WP_150937765.1">
    <property type="nucleotide sequence ID" value="NZ_WAAT01000032.1"/>
</dbReference>